<gene>
    <name evidence="3" type="ORF">GRI58_10100</name>
</gene>
<feature type="transmembrane region" description="Helical" evidence="1">
    <location>
        <begin position="29"/>
        <end position="56"/>
    </location>
</feature>
<evidence type="ECO:0000256" key="1">
    <source>
        <dbReference type="SAM" id="Phobius"/>
    </source>
</evidence>
<dbReference type="Proteomes" id="UP000439780">
    <property type="component" value="Unassembled WGS sequence"/>
</dbReference>
<dbReference type="GO" id="GO:0016020">
    <property type="term" value="C:membrane"/>
    <property type="evidence" value="ECO:0007669"/>
    <property type="project" value="UniProtKB-SubCell"/>
</dbReference>
<dbReference type="EMBL" id="WTYA01000007">
    <property type="protein sequence ID" value="MXP29172.1"/>
    <property type="molecule type" value="Genomic_DNA"/>
</dbReference>
<dbReference type="RefSeq" id="WP_160753469.1">
    <property type="nucleotide sequence ID" value="NZ_WTYA01000007.1"/>
</dbReference>
<name>A0A845AF62_9SPHN</name>
<keyword evidence="1" id="KW-0472">Membrane</keyword>
<feature type="transmembrane region" description="Helical" evidence="1">
    <location>
        <begin position="144"/>
        <end position="162"/>
    </location>
</feature>
<dbReference type="AlphaFoldDB" id="A0A845AF62"/>
<feature type="transmembrane region" description="Helical" evidence="1">
    <location>
        <begin position="294"/>
        <end position="312"/>
    </location>
</feature>
<proteinExistence type="predicted"/>
<dbReference type="Pfam" id="PF14378">
    <property type="entry name" value="PAP2_3"/>
    <property type="match status" value="1"/>
</dbReference>
<accession>A0A845AF62</accession>
<evidence type="ECO:0000313" key="3">
    <source>
        <dbReference type="EMBL" id="MXP29172.1"/>
    </source>
</evidence>
<keyword evidence="1" id="KW-0812">Transmembrane</keyword>
<keyword evidence="1" id="KW-1133">Transmembrane helix</keyword>
<evidence type="ECO:0000259" key="2">
    <source>
        <dbReference type="Pfam" id="PF14378"/>
    </source>
</evidence>
<protein>
    <recommendedName>
        <fullName evidence="2">Inositolphosphotransferase Aur1/Ipt1 domain-containing protein</fullName>
    </recommendedName>
</protein>
<feature type="transmembrane region" description="Helical" evidence="1">
    <location>
        <begin position="174"/>
        <end position="194"/>
    </location>
</feature>
<feature type="transmembrane region" description="Helical" evidence="1">
    <location>
        <begin position="77"/>
        <end position="97"/>
    </location>
</feature>
<dbReference type="OrthoDB" id="9816314at2"/>
<comment type="caution">
    <text evidence="3">The sequence shown here is derived from an EMBL/GenBank/DDBJ whole genome shotgun (WGS) entry which is preliminary data.</text>
</comment>
<keyword evidence="4" id="KW-1185">Reference proteome</keyword>
<reference evidence="3 4" key="1">
    <citation type="submission" date="2019-12" db="EMBL/GenBank/DDBJ databases">
        <title>Genomic-based taxomic classification of the family Erythrobacteraceae.</title>
        <authorList>
            <person name="Xu L."/>
        </authorList>
    </citation>
    <scope>NUCLEOTIDE SEQUENCE [LARGE SCALE GENOMIC DNA]</scope>
    <source>
        <strain evidence="3 4">KEMB 9005-328</strain>
    </source>
</reference>
<evidence type="ECO:0000313" key="4">
    <source>
        <dbReference type="Proteomes" id="UP000439780"/>
    </source>
</evidence>
<feature type="domain" description="Inositolphosphotransferase Aur1/Ipt1" evidence="2">
    <location>
        <begin position="134"/>
        <end position="302"/>
    </location>
</feature>
<feature type="transmembrane region" description="Helical" evidence="1">
    <location>
        <begin position="267"/>
        <end position="288"/>
    </location>
</feature>
<organism evidence="3 4">
    <name type="scientific">Qipengyuania algicida</name>
    <dbReference type="NCBI Taxonomy" id="1836209"/>
    <lineage>
        <taxon>Bacteria</taxon>
        <taxon>Pseudomonadati</taxon>
        <taxon>Pseudomonadota</taxon>
        <taxon>Alphaproteobacteria</taxon>
        <taxon>Sphingomonadales</taxon>
        <taxon>Erythrobacteraceae</taxon>
        <taxon>Qipengyuania</taxon>
    </lineage>
</organism>
<sequence>MPKTTLFLLVGVHLLIGMALSGFDLGGILIVLNIQAILLSWFFVGLVVLMAIRIAIRKYSRPHIVLVRTLNMERQRLFEGAIFFTLLAITMQAYMLIKVAIPSLVPYYADLYFANIDHAIFGTDPWRITHALISPAMTVWVDRFYLIPCLIVSTVMTFWVCFSKDAVFRRRAALTIALVWFLGGDWVALVLSSAGPVYVEHFYGIARFVPLHQALSPDLTAVHVQQYLLDHLGRPSPGTGISASPSMHNATYLMLVTFIYHKYGMGWRLAAATLFEALVFISSIHLGWHYASDTIMSIIVIIPIWRFAGYLAGAKIPLTKGFAFPSPSKPPSLQPQI</sequence>
<dbReference type="InterPro" id="IPR026841">
    <property type="entry name" value="Aur1/Ipt1"/>
</dbReference>